<keyword evidence="6" id="KW-0418">Kinase</keyword>
<evidence type="ECO:0000256" key="3">
    <source>
        <dbReference type="PROSITE-ProRule" id="PRU01131"/>
    </source>
</evidence>
<keyword evidence="6" id="KW-0808">Transferase</keyword>
<dbReference type="PANTHER" id="PTHR47208:SF1">
    <property type="entry name" value="OS02G0174800 PROTEIN"/>
    <property type="match status" value="1"/>
</dbReference>
<reference evidence="6" key="1">
    <citation type="submission" date="2015-07" db="EMBL/GenBank/DDBJ databases">
        <title>Transcriptome Assembly of Anthurium amnicola.</title>
        <authorList>
            <person name="Suzuki J."/>
        </authorList>
    </citation>
    <scope>NUCLEOTIDE SEQUENCE</scope>
</reference>
<organism evidence="6">
    <name type="scientific">Anthurium amnicola</name>
    <dbReference type="NCBI Taxonomy" id="1678845"/>
    <lineage>
        <taxon>Eukaryota</taxon>
        <taxon>Viridiplantae</taxon>
        <taxon>Streptophyta</taxon>
        <taxon>Embryophyta</taxon>
        <taxon>Tracheophyta</taxon>
        <taxon>Spermatophyta</taxon>
        <taxon>Magnoliopsida</taxon>
        <taxon>Liliopsida</taxon>
        <taxon>Araceae</taxon>
        <taxon>Pothoideae</taxon>
        <taxon>Potheae</taxon>
        <taxon>Anthurium</taxon>
    </lineage>
</organism>
<feature type="region of interest" description="Disordered" evidence="4">
    <location>
        <begin position="97"/>
        <end position="153"/>
    </location>
</feature>
<dbReference type="InterPro" id="IPR044604">
    <property type="entry name" value="FLZ12/13/14"/>
</dbReference>
<protein>
    <submittedName>
        <fullName evidence="6">Serine/threonine-protein kinase par-1</fullName>
    </submittedName>
</protein>
<feature type="compositionally biased region" description="Acidic residues" evidence="4">
    <location>
        <begin position="101"/>
        <end position="111"/>
    </location>
</feature>
<feature type="domain" description="FLZ-type" evidence="5">
    <location>
        <begin position="289"/>
        <end position="332"/>
    </location>
</feature>
<evidence type="ECO:0000313" key="6">
    <source>
        <dbReference type="EMBL" id="JAT51914.1"/>
    </source>
</evidence>
<keyword evidence="2" id="KW-0479">Metal-binding</keyword>
<gene>
    <name evidence="6" type="primary">par-1_7</name>
    <name evidence="6" type="ORF">g.102704</name>
</gene>
<evidence type="ECO:0000259" key="5">
    <source>
        <dbReference type="PROSITE" id="PS51795"/>
    </source>
</evidence>
<feature type="non-terminal residue" evidence="6">
    <location>
        <position position="1"/>
    </location>
</feature>
<evidence type="ECO:0000256" key="2">
    <source>
        <dbReference type="ARBA" id="ARBA00022723"/>
    </source>
</evidence>
<dbReference type="GO" id="GO:0016301">
    <property type="term" value="F:kinase activity"/>
    <property type="evidence" value="ECO:0007669"/>
    <property type="project" value="UniProtKB-KW"/>
</dbReference>
<evidence type="ECO:0000256" key="1">
    <source>
        <dbReference type="ARBA" id="ARBA00009374"/>
    </source>
</evidence>
<accession>A0A1D1YBB8</accession>
<dbReference type="AlphaFoldDB" id="A0A1D1YBB8"/>
<dbReference type="PANTHER" id="PTHR47208">
    <property type="entry name" value="OS02G0174800 PROTEIN"/>
    <property type="match status" value="1"/>
</dbReference>
<name>A0A1D1YBB8_9ARAE</name>
<feature type="compositionally biased region" description="Pro residues" evidence="4">
    <location>
        <begin position="116"/>
        <end position="126"/>
    </location>
</feature>
<dbReference type="PROSITE" id="PS51795">
    <property type="entry name" value="ZF_FLZ"/>
    <property type="match status" value="1"/>
</dbReference>
<dbReference type="InterPro" id="IPR007650">
    <property type="entry name" value="Zf-FLZ_dom"/>
</dbReference>
<sequence length="360" mass="38095">LGSIICMLGGGGGGDGLCCRRVICDESLFHYICVVCAPLSLGAEASQAIFVGHGGHKMPPAGGAPSTETTGWWSDEEEEFPLKRRRDGFRARGRRLATTCVDDDDDDDEEETGRSPLPPGGPPRPQAAPAVFVFTPPPSPQETAAGPPALQVRPFSSPPPSLFFFYFSSSSSPPSRSTTPRSPRSFDYDGAVGLGIVAAMNPHHARAAAPTITRAPPPRSAPIPIASGAGARPRIELSESYTCVTSHLGGGAAVRKRVYLDDGGGCSSAVLFETTPPAQAPAPGWPAEDFLSRCFCCRKNLHGLDIFMYRGDKAFCSAECRCQQMISDELREKCVPDAHKPFDCSPISTPLFFPAGVAAA</sequence>
<proteinExistence type="inferred from homology"/>
<dbReference type="EMBL" id="GDJX01016022">
    <property type="protein sequence ID" value="JAT51914.1"/>
    <property type="molecule type" value="Transcribed_RNA"/>
</dbReference>
<feature type="zinc finger region" description="FLZ-type" evidence="3">
    <location>
        <begin position="289"/>
        <end position="332"/>
    </location>
</feature>
<comment type="similarity">
    <text evidence="1">Belongs to the FLZ family.</text>
</comment>
<evidence type="ECO:0000256" key="4">
    <source>
        <dbReference type="SAM" id="MobiDB-lite"/>
    </source>
</evidence>
<dbReference type="Pfam" id="PF04570">
    <property type="entry name" value="zf-FLZ"/>
    <property type="match status" value="1"/>
</dbReference>
<dbReference type="GO" id="GO:0046872">
    <property type="term" value="F:metal ion binding"/>
    <property type="evidence" value="ECO:0007669"/>
    <property type="project" value="UniProtKB-KW"/>
</dbReference>